<feature type="transmembrane region" description="Helical" evidence="8">
    <location>
        <begin position="188"/>
        <end position="210"/>
    </location>
</feature>
<accession>A0A8T0ILN3</accession>
<evidence type="ECO:0000313" key="11">
    <source>
        <dbReference type="EMBL" id="KAG0584684.1"/>
    </source>
</evidence>
<dbReference type="PANTHER" id="PTHR22811">
    <property type="entry name" value="TRANSMEMBRANE EMP24 DOMAIN-CONTAINING PROTEIN"/>
    <property type="match status" value="1"/>
</dbReference>
<feature type="chain" id="PRO_5035792760" description="GOLD domain-containing protein" evidence="9">
    <location>
        <begin position="32"/>
        <end position="223"/>
    </location>
</feature>
<reference evidence="11" key="1">
    <citation type="submission" date="2020-06" db="EMBL/GenBank/DDBJ databases">
        <title>WGS assembly of Ceratodon purpureus strain R40.</title>
        <authorList>
            <person name="Carey S.B."/>
            <person name="Jenkins J."/>
            <person name="Shu S."/>
            <person name="Lovell J.T."/>
            <person name="Sreedasyam A."/>
            <person name="Maumus F."/>
            <person name="Tiley G.P."/>
            <person name="Fernandez-Pozo N."/>
            <person name="Barry K."/>
            <person name="Chen C."/>
            <person name="Wang M."/>
            <person name="Lipzen A."/>
            <person name="Daum C."/>
            <person name="Saski C.A."/>
            <person name="Payton A.C."/>
            <person name="Mcbreen J.C."/>
            <person name="Conrad R.E."/>
            <person name="Kollar L.M."/>
            <person name="Olsson S."/>
            <person name="Huttunen S."/>
            <person name="Landis J.B."/>
            <person name="Wickett N.J."/>
            <person name="Johnson M.G."/>
            <person name="Rensing S.A."/>
            <person name="Grimwood J."/>
            <person name="Schmutz J."/>
            <person name="Mcdaniel S.F."/>
        </authorList>
    </citation>
    <scope>NUCLEOTIDE SEQUENCE</scope>
    <source>
        <strain evidence="11">R40</strain>
    </source>
</reference>
<dbReference type="GO" id="GO:0016020">
    <property type="term" value="C:membrane"/>
    <property type="evidence" value="ECO:0007669"/>
    <property type="project" value="UniProtKB-SubCell"/>
</dbReference>
<evidence type="ECO:0000313" key="12">
    <source>
        <dbReference type="Proteomes" id="UP000822688"/>
    </source>
</evidence>
<protein>
    <recommendedName>
        <fullName evidence="10">GOLD domain-containing protein</fullName>
    </recommendedName>
</protein>
<dbReference type="EMBL" id="CM026423">
    <property type="protein sequence ID" value="KAG0584684.1"/>
    <property type="molecule type" value="Genomic_DNA"/>
</dbReference>
<feature type="signal peptide" evidence="9">
    <location>
        <begin position="1"/>
        <end position="31"/>
    </location>
</feature>
<name>A0A8T0ILN3_CERPU</name>
<organism evidence="11 12">
    <name type="scientific">Ceratodon purpureus</name>
    <name type="common">Fire moss</name>
    <name type="synonym">Dicranum purpureum</name>
    <dbReference type="NCBI Taxonomy" id="3225"/>
    <lineage>
        <taxon>Eukaryota</taxon>
        <taxon>Viridiplantae</taxon>
        <taxon>Streptophyta</taxon>
        <taxon>Embryophyta</taxon>
        <taxon>Bryophyta</taxon>
        <taxon>Bryophytina</taxon>
        <taxon>Bryopsida</taxon>
        <taxon>Dicranidae</taxon>
        <taxon>Pseudoditrichales</taxon>
        <taxon>Ditrichaceae</taxon>
        <taxon>Ceratodon</taxon>
    </lineage>
</organism>
<dbReference type="PROSITE" id="PS50866">
    <property type="entry name" value="GOLD"/>
    <property type="match status" value="1"/>
</dbReference>
<keyword evidence="4 9" id="KW-0732">Signal</keyword>
<keyword evidence="3 7" id="KW-0812">Transmembrane</keyword>
<feature type="domain" description="GOLD" evidence="10">
    <location>
        <begin position="39"/>
        <end position="129"/>
    </location>
</feature>
<evidence type="ECO:0000256" key="9">
    <source>
        <dbReference type="SAM" id="SignalP"/>
    </source>
</evidence>
<evidence type="ECO:0000256" key="2">
    <source>
        <dbReference type="ARBA" id="ARBA00007104"/>
    </source>
</evidence>
<evidence type="ECO:0000256" key="5">
    <source>
        <dbReference type="ARBA" id="ARBA00022989"/>
    </source>
</evidence>
<dbReference type="InterPro" id="IPR015720">
    <property type="entry name" value="Emp24-like"/>
</dbReference>
<evidence type="ECO:0000256" key="7">
    <source>
        <dbReference type="RuleBase" id="RU003827"/>
    </source>
</evidence>
<keyword evidence="5 8" id="KW-1133">Transmembrane helix</keyword>
<gene>
    <name evidence="11" type="ORF">KC19_3G227800</name>
</gene>
<evidence type="ECO:0000256" key="3">
    <source>
        <dbReference type="ARBA" id="ARBA00022692"/>
    </source>
</evidence>
<dbReference type="InterPro" id="IPR009038">
    <property type="entry name" value="GOLD_dom"/>
</dbReference>
<evidence type="ECO:0000259" key="10">
    <source>
        <dbReference type="PROSITE" id="PS50866"/>
    </source>
</evidence>
<evidence type="ECO:0000256" key="8">
    <source>
        <dbReference type="SAM" id="Phobius"/>
    </source>
</evidence>
<keyword evidence="12" id="KW-1185">Reference proteome</keyword>
<comment type="caution">
    <text evidence="11">The sequence shown here is derived from an EMBL/GenBank/DDBJ whole genome shotgun (WGS) entry which is preliminary data.</text>
</comment>
<dbReference type="Pfam" id="PF01105">
    <property type="entry name" value="EMP24_GP25L"/>
    <property type="match status" value="1"/>
</dbReference>
<sequence>MERLLWRWSWMHQVVLVLGVWLVLATRGAQGLRFVIDKTECWQHEVPFDGDEVHVSYVVIKSDYSWSFGSDTVAGLDLTVEGPAGHQVHSSKAKTEDKFDFIAHRKGMYKFCFFNRNSMHETVDFDVHVGYHIVNPYEEHVKDEHIAPLMTQIEKLEEGLYSIQFEQHWLLAQTDRQIIVNETMSRRFIYKAILEAVALIGCSVLQVVLLRRLFEKKLGHSRV</sequence>
<dbReference type="Proteomes" id="UP000822688">
    <property type="component" value="Chromosome 3"/>
</dbReference>
<dbReference type="AlphaFoldDB" id="A0A8T0ILN3"/>
<comment type="similarity">
    <text evidence="2 7">Belongs to the EMP24/GP25L family.</text>
</comment>
<proteinExistence type="inferred from homology"/>
<evidence type="ECO:0000256" key="4">
    <source>
        <dbReference type="ARBA" id="ARBA00022729"/>
    </source>
</evidence>
<dbReference type="SMART" id="SM01190">
    <property type="entry name" value="EMP24_GP25L"/>
    <property type="match status" value="1"/>
</dbReference>
<keyword evidence="6 8" id="KW-0472">Membrane</keyword>
<comment type="subcellular location">
    <subcellularLocation>
        <location evidence="1 7">Membrane</location>
        <topology evidence="1 7">Single-pass type I membrane protein</topology>
    </subcellularLocation>
</comment>
<evidence type="ECO:0000256" key="6">
    <source>
        <dbReference type="ARBA" id="ARBA00023136"/>
    </source>
</evidence>
<evidence type="ECO:0000256" key="1">
    <source>
        <dbReference type="ARBA" id="ARBA00004479"/>
    </source>
</evidence>